<dbReference type="AlphaFoldDB" id="A0A1N6KSY3"/>
<keyword evidence="1" id="KW-0812">Transmembrane</keyword>
<gene>
    <name evidence="2" type="ORF">SAMN05444165_4592</name>
</gene>
<dbReference type="EMBL" id="FSRU01000002">
    <property type="protein sequence ID" value="SIO59634.1"/>
    <property type="molecule type" value="Genomic_DNA"/>
</dbReference>
<accession>A0A1N6KSY3</accession>
<sequence length="276" mass="30893">MIRGYEIIEITKMNKYFNFLCISTLFATSIFICSRGFHFISNNNIENNMTGTAKVNKTAAVDITVNDATVWLNPFSKSSPIYHEAELFHLWLLDNKKLANELGAIAPGDKLRLSGQMINKGMARLPTVLLEQRLVSVNKILASLDPHMCGKYIKGEMPDSEFQSYAYPVMESFDSTEAKAWFFVNKSALEAELEKSAPIVLSTEEMLQGIKKIAQSIDQPQSREFVSGLSNLNTESDEVACATARTLYVKGSSLPEPYRGYIARLLLTMDNGHQKI</sequence>
<name>A0A1N6KSY3_9BURK</name>
<keyword evidence="3" id="KW-1185">Reference proteome</keyword>
<feature type="transmembrane region" description="Helical" evidence="1">
    <location>
        <begin position="16"/>
        <end position="37"/>
    </location>
</feature>
<organism evidence="2 3">
    <name type="scientific">Paraburkholderia phenazinium</name>
    <dbReference type="NCBI Taxonomy" id="60549"/>
    <lineage>
        <taxon>Bacteria</taxon>
        <taxon>Pseudomonadati</taxon>
        <taxon>Pseudomonadota</taxon>
        <taxon>Betaproteobacteria</taxon>
        <taxon>Burkholderiales</taxon>
        <taxon>Burkholderiaceae</taxon>
        <taxon>Paraburkholderia</taxon>
    </lineage>
</organism>
<proteinExistence type="predicted"/>
<evidence type="ECO:0000313" key="2">
    <source>
        <dbReference type="EMBL" id="SIO59634.1"/>
    </source>
</evidence>
<reference evidence="2 3" key="1">
    <citation type="submission" date="2016-11" db="EMBL/GenBank/DDBJ databases">
        <authorList>
            <person name="Jaros S."/>
            <person name="Januszkiewicz K."/>
            <person name="Wedrychowicz H."/>
        </authorList>
    </citation>
    <scope>NUCLEOTIDE SEQUENCE [LARGE SCALE GENOMIC DNA]</scope>
    <source>
        <strain evidence="2 3">GAS95</strain>
    </source>
</reference>
<keyword evidence="1" id="KW-1133">Transmembrane helix</keyword>
<keyword evidence="1" id="KW-0472">Membrane</keyword>
<evidence type="ECO:0000256" key="1">
    <source>
        <dbReference type="SAM" id="Phobius"/>
    </source>
</evidence>
<evidence type="ECO:0000313" key="3">
    <source>
        <dbReference type="Proteomes" id="UP000185151"/>
    </source>
</evidence>
<dbReference type="Proteomes" id="UP000185151">
    <property type="component" value="Unassembled WGS sequence"/>
</dbReference>
<protein>
    <submittedName>
        <fullName evidence="2">Uncharacterized protein</fullName>
    </submittedName>
</protein>